<evidence type="ECO:0000259" key="1">
    <source>
        <dbReference type="Pfam" id="PF23055"/>
    </source>
</evidence>
<dbReference type="Proteomes" id="UP001566132">
    <property type="component" value="Unassembled WGS sequence"/>
</dbReference>
<feature type="domain" description="DUF7041" evidence="1">
    <location>
        <begin position="22"/>
        <end position="103"/>
    </location>
</feature>
<dbReference type="InterPro" id="IPR055469">
    <property type="entry name" value="DUF7041"/>
</dbReference>
<dbReference type="Pfam" id="PF23055">
    <property type="entry name" value="DUF7041"/>
    <property type="match status" value="1"/>
</dbReference>
<dbReference type="PANTHER" id="PTHR33327">
    <property type="entry name" value="ENDONUCLEASE"/>
    <property type="match status" value="1"/>
</dbReference>
<accession>A0ABD1E2W6</accession>
<proteinExistence type="predicted"/>
<evidence type="ECO:0000313" key="2">
    <source>
        <dbReference type="EMBL" id="KAL1489023.1"/>
    </source>
</evidence>
<comment type="caution">
    <text evidence="2">The sequence shown here is derived from an EMBL/GenBank/DDBJ whole genome shotgun (WGS) entry which is preliminary data.</text>
</comment>
<keyword evidence="3" id="KW-1185">Reference proteome</keyword>
<dbReference type="AlphaFoldDB" id="A0ABD1E2W6"/>
<dbReference type="PANTHER" id="PTHR33327:SF3">
    <property type="entry name" value="RNA-DIRECTED DNA POLYMERASE"/>
    <property type="match status" value="1"/>
</dbReference>
<dbReference type="EMBL" id="JBDJPC010000012">
    <property type="protein sequence ID" value="KAL1489023.1"/>
    <property type="molecule type" value="Genomic_DNA"/>
</dbReference>
<evidence type="ECO:0000313" key="3">
    <source>
        <dbReference type="Proteomes" id="UP001566132"/>
    </source>
</evidence>
<protein>
    <recommendedName>
        <fullName evidence="1">DUF7041 domain-containing protein</fullName>
    </recommendedName>
</protein>
<sequence length="256" mass="28629">MTSNDSGNAPAVHVDRVAIKPPPFWRADPALWFVQLEAQFDLAKITVDDTKYNYVVSAVDTEILSQITDFLNTPPANNKYLLIKSKLISIFGESRESQMRRLLCDISLGDKKPSQLLNEMARLGGSAVTQELLKSLWLQHLPGQMQVTLLANNGPLGELAKLADRIAEVQPQDRVHAVKQEMEVLSDSVAQLAQQVAAMNTGPYKPDWKYRGDRRTTRSEKPSAAGSVCWFHQKFGVKARRCISPLISGAERRIFR</sequence>
<reference evidence="2 3" key="1">
    <citation type="submission" date="2024-05" db="EMBL/GenBank/DDBJ databases">
        <title>Genetic variation in Jamaican populations of the coffee berry borer (Hypothenemus hampei).</title>
        <authorList>
            <person name="Errbii M."/>
            <person name="Myrie A."/>
        </authorList>
    </citation>
    <scope>NUCLEOTIDE SEQUENCE [LARGE SCALE GENOMIC DNA]</scope>
    <source>
        <strain evidence="2">JA-Hopewell-2020-01-JO</strain>
        <tissue evidence="2">Whole body</tissue>
    </source>
</reference>
<name>A0ABD1E2W6_HYPHA</name>
<organism evidence="2 3">
    <name type="scientific">Hypothenemus hampei</name>
    <name type="common">Coffee berry borer</name>
    <dbReference type="NCBI Taxonomy" id="57062"/>
    <lineage>
        <taxon>Eukaryota</taxon>
        <taxon>Metazoa</taxon>
        <taxon>Ecdysozoa</taxon>
        <taxon>Arthropoda</taxon>
        <taxon>Hexapoda</taxon>
        <taxon>Insecta</taxon>
        <taxon>Pterygota</taxon>
        <taxon>Neoptera</taxon>
        <taxon>Endopterygota</taxon>
        <taxon>Coleoptera</taxon>
        <taxon>Polyphaga</taxon>
        <taxon>Cucujiformia</taxon>
        <taxon>Curculionidae</taxon>
        <taxon>Scolytinae</taxon>
        <taxon>Hypothenemus</taxon>
    </lineage>
</organism>
<gene>
    <name evidence="2" type="ORF">ABEB36_013968</name>
</gene>